<evidence type="ECO:0000256" key="1">
    <source>
        <dbReference type="SAM" id="Phobius"/>
    </source>
</evidence>
<dbReference type="KEGG" id="ptrh:RsTaC01_0941"/>
<keyword evidence="1" id="KW-0812">Transmembrane</keyword>
<keyword evidence="1" id="KW-0472">Membrane</keyword>
<reference evidence="2" key="1">
    <citation type="journal article" date="2023" name="ISME J.">
        <title>Emergence of putative energy parasites within Clostridia revealed by genome analysis of a novel endosymbiotic clade.</title>
        <authorList>
            <person name="Takahashi K."/>
            <person name="Kuwahara H."/>
            <person name="Horikawa Y."/>
            <person name="Izawa K."/>
            <person name="Kato D."/>
            <person name="Inagaki T."/>
            <person name="Yuki M."/>
            <person name="Ohkuma M."/>
            <person name="Hongoh Y."/>
        </authorList>
    </citation>
    <scope>NUCLEOTIDE SEQUENCE</scope>
    <source>
        <strain evidence="2">RsTa-C01</strain>
    </source>
</reference>
<evidence type="ECO:0000313" key="2">
    <source>
        <dbReference type="EMBL" id="BED93002.1"/>
    </source>
</evidence>
<sequence>MEENKIVKLAKNGELTEKLMQDKDFVEKAKEILKKENINENEIFEILKTLEKCINKSGKIKNKEDLENIVGGKIPKTGELAIEVIFSNLGGFLGAIPGSTLFVTSKNDMLMASWGIGLGIMAGQMGGLALGRLIVEKINKKLDK</sequence>
<dbReference type="Proteomes" id="UP001335720">
    <property type="component" value="Chromosome"/>
</dbReference>
<dbReference type="AlphaFoldDB" id="A0AA48I3D3"/>
<accession>A0AA48I3D3</accession>
<gene>
    <name evidence="2" type="ORF">RsTaC01_0941</name>
</gene>
<protein>
    <submittedName>
        <fullName evidence="2">Uncharacterized protein</fullName>
    </submittedName>
</protein>
<name>A0AA48I3D3_9FIRM</name>
<dbReference type="EMBL" id="AP027925">
    <property type="protein sequence ID" value="BED93002.1"/>
    <property type="molecule type" value="Genomic_DNA"/>
</dbReference>
<feature type="transmembrane region" description="Helical" evidence="1">
    <location>
        <begin position="80"/>
        <end position="102"/>
    </location>
</feature>
<feature type="transmembrane region" description="Helical" evidence="1">
    <location>
        <begin position="114"/>
        <end position="135"/>
    </location>
</feature>
<proteinExistence type="predicted"/>
<organism evidence="2">
    <name type="scientific">Candidatus Paraimprobicoccus trichonymphae</name>
    <dbReference type="NCBI Taxonomy" id="3033793"/>
    <lineage>
        <taxon>Bacteria</taxon>
        <taxon>Bacillati</taxon>
        <taxon>Bacillota</taxon>
        <taxon>Clostridia</taxon>
        <taxon>Candidatus Paraimprobicoccus</taxon>
    </lineage>
</organism>
<keyword evidence="1" id="KW-1133">Transmembrane helix</keyword>